<dbReference type="OrthoDB" id="682669at2759"/>
<dbReference type="GO" id="GO:0005524">
    <property type="term" value="F:ATP binding"/>
    <property type="evidence" value="ECO:0007669"/>
    <property type="project" value="InterPro"/>
</dbReference>
<feature type="domain" description="Protein kinase" evidence="1">
    <location>
        <begin position="1"/>
        <end position="88"/>
    </location>
</feature>
<keyword evidence="3" id="KW-1185">Reference proteome</keyword>
<dbReference type="PANTHER" id="PTHR27006">
    <property type="entry name" value="PROMASTIGOTE SURFACE ANTIGEN PROTEIN PSA"/>
    <property type="match status" value="1"/>
</dbReference>
<dbReference type="PANTHER" id="PTHR27006:SF563">
    <property type="entry name" value="PROTEIN KINASE DOMAIN-CONTAINING PROTEIN"/>
    <property type="match status" value="1"/>
</dbReference>
<dbReference type="Gene3D" id="3.30.200.20">
    <property type="entry name" value="Phosphorylase Kinase, domain 1"/>
    <property type="match status" value="1"/>
</dbReference>
<dbReference type="PROSITE" id="PS50011">
    <property type="entry name" value="PROTEIN_KINASE_DOM"/>
    <property type="match status" value="1"/>
</dbReference>
<dbReference type="InterPro" id="IPR011009">
    <property type="entry name" value="Kinase-like_dom_sf"/>
</dbReference>
<dbReference type="GO" id="GO:0004672">
    <property type="term" value="F:protein kinase activity"/>
    <property type="evidence" value="ECO:0007669"/>
    <property type="project" value="InterPro"/>
</dbReference>
<evidence type="ECO:0000313" key="2">
    <source>
        <dbReference type="EMBL" id="TVT97850.1"/>
    </source>
</evidence>
<name>A0A5J9SF00_9POAL</name>
<comment type="caution">
    <text evidence="2">The sequence shown here is derived from an EMBL/GenBank/DDBJ whole genome shotgun (WGS) entry which is preliminary data.</text>
</comment>
<dbReference type="AlphaFoldDB" id="A0A5J9SF00"/>
<dbReference type="InterPro" id="IPR001245">
    <property type="entry name" value="Ser-Thr/Tyr_kinase_cat_dom"/>
</dbReference>
<evidence type="ECO:0000259" key="1">
    <source>
        <dbReference type="PROSITE" id="PS50011"/>
    </source>
</evidence>
<accession>A0A5J9SF00</accession>
<dbReference type="SUPFAM" id="SSF56112">
    <property type="entry name" value="Protein kinase-like (PK-like)"/>
    <property type="match status" value="1"/>
</dbReference>
<dbReference type="Proteomes" id="UP000324897">
    <property type="component" value="Unassembled WGS sequence"/>
</dbReference>
<gene>
    <name evidence="2" type="ORF">EJB05_56883</name>
</gene>
<protein>
    <recommendedName>
        <fullName evidence="1">Protein kinase domain-containing protein</fullName>
    </recommendedName>
</protein>
<feature type="non-terminal residue" evidence="2">
    <location>
        <position position="1"/>
    </location>
</feature>
<dbReference type="EMBL" id="RWGY01000930">
    <property type="protein sequence ID" value="TVT97850.1"/>
    <property type="molecule type" value="Genomic_DNA"/>
</dbReference>
<organism evidence="2 3">
    <name type="scientific">Eragrostis curvula</name>
    <name type="common">weeping love grass</name>
    <dbReference type="NCBI Taxonomy" id="38414"/>
    <lineage>
        <taxon>Eukaryota</taxon>
        <taxon>Viridiplantae</taxon>
        <taxon>Streptophyta</taxon>
        <taxon>Embryophyta</taxon>
        <taxon>Tracheophyta</taxon>
        <taxon>Spermatophyta</taxon>
        <taxon>Magnoliopsida</taxon>
        <taxon>Liliopsida</taxon>
        <taxon>Poales</taxon>
        <taxon>Poaceae</taxon>
        <taxon>PACMAD clade</taxon>
        <taxon>Chloridoideae</taxon>
        <taxon>Eragrostideae</taxon>
        <taxon>Eragrostidinae</taxon>
        <taxon>Eragrostis</taxon>
    </lineage>
</organism>
<proteinExistence type="predicted"/>
<dbReference type="Pfam" id="PF07714">
    <property type="entry name" value="PK_Tyr_Ser-Thr"/>
    <property type="match status" value="1"/>
</dbReference>
<sequence length="88" mass="10615">MKVFELVKPPQHEPSHRGGYNERWIEVAVKQVRDVKTSLEELHREIQFLATLRHQNLVRFIGYCFRKKSRLFVYEYLPNGDLERFAPE</sequence>
<feature type="non-terminal residue" evidence="2">
    <location>
        <position position="88"/>
    </location>
</feature>
<dbReference type="Gramene" id="TVT97850">
    <property type="protein sequence ID" value="TVT97850"/>
    <property type="gene ID" value="EJB05_56883"/>
</dbReference>
<evidence type="ECO:0000313" key="3">
    <source>
        <dbReference type="Proteomes" id="UP000324897"/>
    </source>
</evidence>
<reference evidence="2 3" key="1">
    <citation type="journal article" date="2019" name="Sci. Rep.">
        <title>A high-quality genome of Eragrostis curvula grass provides insights into Poaceae evolution and supports new strategies to enhance forage quality.</title>
        <authorList>
            <person name="Carballo J."/>
            <person name="Santos B.A.C.M."/>
            <person name="Zappacosta D."/>
            <person name="Garbus I."/>
            <person name="Selva J.P."/>
            <person name="Gallo C.A."/>
            <person name="Diaz A."/>
            <person name="Albertini E."/>
            <person name="Caccamo M."/>
            <person name="Echenique V."/>
        </authorList>
    </citation>
    <scope>NUCLEOTIDE SEQUENCE [LARGE SCALE GENOMIC DNA]</scope>
    <source>
        <strain evidence="3">cv. Victoria</strain>
        <tissue evidence="2">Leaf</tissue>
    </source>
</reference>
<dbReference type="InterPro" id="IPR000719">
    <property type="entry name" value="Prot_kinase_dom"/>
</dbReference>